<feature type="binding site" evidence="14 15">
    <location>
        <position position="165"/>
    </location>
    <ligand>
        <name>a divalent metal cation</name>
        <dbReference type="ChEBI" id="CHEBI:60240"/>
    </ligand>
</feature>
<evidence type="ECO:0000256" key="4">
    <source>
        <dbReference type="ARBA" id="ARBA00004496"/>
    </source>
</evidence>
<accession>A0A0D6A3J9</accession>
<evidence type="ECO:0000256" key="10">
    <source>
        <dbReference type="ARBA" id="ARBA00022723"/>
    </source>
</evidence>
<evidence type="ECO:0000256" key="2">
    <source>
        <dbReference type="ARBA" id="ARBA00001946"/>
    </source>
</evidence>
<comment type="cofactor">
    <cofactor evidence="14 15">
        <name>Mn(2+)</name>
        <dbReference type="ChEBI" id="CHEBI:29035"/>
    </cofactor>
    <cofactor evidence="14 15">
        <name>Mg(2+)</name>
        <dbReference type="ChEBI" id="CHEBI:18420"/>
    </cofactor>
    <text evidence="14 15">Manganese or magnesium. Binds 1 divalent metal ion per monomer in the absence of substrate. May bind a second metal ion after substrate binding.</text>
</comment>
<dbReference type="KEGG" id="lae:LBAT_0922"/>
<evidence type="ECO:0000256" key="14">
    <source>
        <dbReference type="HAMAP-Rule" id="MF_00052"/>
    </source>
</evidence>
<dbReference type="Gene3D" id="3.30.420.10">
    <property type="entry name" value="Ribonuclease H-like superfamily/Ribonuclease H"/>
    <property type="match status" value="1"/>
</dbReference>
<dbReference type="PANTHER" id="PTHR10954:SF18">
    <property type="entry name" value="RIBONUCLEASE HII"/>
    <property type="match status" value="1"/>
</dbReference>
<protein>
    <recommendedName>
        <fullName evidence="7 14">Ribonuclease HII</fullName>
        <shortName evidence="14">RNase HII</shortName>
        <ecNumber evidence="6 14">3.1.26.4</ecNumber>
    </recommendedName>
</protein>
<evidence type="ECO:0000256" key="1">
    <source>
        <dbReference type="ARBA" id="ARBA00000077"/>
    </source>
</evidence>
<dbReference type="NCBIfam" id="NF000595">
    <property type="entry name" value="PRK00015.1-3"/>
    <property type="match status" value="1"/>
</dbReference>
<dbReference type="GO" id="GO:0004523">
    <property type="term" value="F:RNA-DNA hybrid ribonuclease activity"/>
    <property type="evidence" value="ECO:0007669"/>
    <property type="project" value="UniProtKB-UniRule"/>
</dbReference>
<organism evidence="18 19">
    <name type="scientific">Lactobacillus acetotolerans</name>
    <dbReference type="NCBI Taxonomy" id="1600"/>
    <lineage>
        <taxon>Bacteria</taxon>
        <taxon>Bacillati</taxon>
        <taxon>Bacillota</taxon>
        <taxon>Bacilli</taxon>
        <taxon>Lactobacillales</taxon>
        <taxon>Lactobacillaceae</taxon>
        <taxon>Lactobacillus</taxon>
    </lineage>
</organism>
<dbReference type="PROSITE" id="PS51975">
    <property type="entry name" value="RNASE_H_2"/>
    <property type="match status" value="1"/>
</dbReference>
<proteinExistence type="inferred from homology"/>
<evidence type="ECO:0000256" key="13">
    <source>
        <dbReference type="ARBA" id="ARBA00023211"/>
    </source>
</evidence>
<dbReference type="GO" id="GO:0043137">
    <property type="term" value="P:DNA replication, removal of RNA primer"/>
    <property type="evidence" value="ECO:0007669"/>
    <property type="project" value="TreeGrafter"/>
</dbReference>
<comment type="subcellular location">
    <subcellularLocation>
        <location evidence="4 14">Cytoplasm</location>
    </subcellularLocation>
</comment>
<dbReference type="NCBIfam" id="NF000594">
    <property type="entry name" value="PRK00015.1-1"/>
    <property type="match status" value="1"/>
</dbReference>
<keyword evidence="13 14" id="KW-0464">Manganese</keyword>
<keyword evidence="10 14" id="KW-0479">Metal-binding</keyword>
<evidence type="ECO:0000313" key="18">
    <source>
        <dbReference type="EMBL" id="BAQ57311.1"/>
    </source>
</evidence>
<evidence type="ECO:0000256" key="3">
    <source>
        <dbReference type="ARBA" id="ARBA00004065"/>
    </source>
</evidence>
<dbReference type="InterPro" id="IPR024567">
    <property type="entry name" value="RNase_HII/HIII_dom"/>
</dbReference>
<keyword evidence="19" id="KW-1185">Reference proteome</keyword>
<evidence type="ECO:0000256" key="5">
    <source>
        <dbReference type="ARBA" id="ARBA00007383"/>
    </source>
</evidence>
<feature type="binding site" evidence="14 15">
    <location>
        <position position="74"/>
    </location>
    <ligand>
        <name>a divalent metal cation</name>
        <dbReference type="ChEBI" id="CHEBI:60240"/>
    </ligand>
</feature>
<keyword evidence="9 14" id="KW-0540">Nuclease</keyword>
<dbReference type="RefSeq" id="WP_060459484.1">
    <property type="nucleotide sequence ID" value="NZ_AP014808.1"/>
</dbReference>
<reference evidence="18 19" key="1">
    <citation type="submission" date="2015-03" db="EMBL/GenBank/DDBJ databases">
        <title>Complete genome sequence of Lactobacillus acetotolerans NBRC 13120.</title>
        <authorList>
            <person name="Toh H."/>
            <person name="Morita H."/>
            <person name="Fujita N."/>
        </authorList>
    </citation>
    <scope>NUCLEOTIDE SEQUENCE [LARGE SCALE GENOMIC DNA]</scope>
    <source>
        <strain evidence="18 19">NBRC 13120</strain>
    </source>
</reference>
<dbReference type="InterPro" id="IPR036397">
    <property type="entry name" value="RNaseH_sf"/>
</dbReference>
<dbReference type="CDD" id="cd07182">
    <property type="entry name" value="RNase_HII_bacteria_HII_like"/>
    <property type="match status" value="1"/>
</dbReference>
<dbReference type="STRING" id="1600.LBAT_0922"/>
<dbReference type="EC" id="3.1.26.4" evidence="6 14"/>
<comment type="function">
    <text evidence="3 14 16">Endonuclease that specifically degrades the RNA of RNA-DNA hybrids.</text>
</comment>
<dbReference type="InterPro" id="IPR022898">
    <property type="entry name" value="RNase_HII"/>
</dbReference>
<dbReference type="EMBL" id="AP014808">
    <property type="protein sequence ID" value="BAQ57311.1"/>
    <property type="molecule type" value="Genomic_DNA"/>
</dbReference>
<dbReference type="Pfam" id="PF01351">
    <property type="entry name" value="RNase_HII"/>
    <property type="match status" value="1"/>
</dbReference>
<dbReference type="GO" id="GO:0032299">
    <property type="term" value="C:ribonuclease H2 complex"/>
    <property type="evidence" value="ECO:0007669"/>
    <property type="project" value="TreeGrafter"/>
</dbReference>
<dbReference type="GO" id="GO:0030145">
    <property type="term" value="F:manganese ion binding"/>
    <property type="evidence" value="ECO:0007669"/>
    <property type="project" value="UniProtKB-UniRule"/>
</dbReference>
<evidence type="ECO:0000256" key="11">
    <source>
        <dbReference type="ARBA" id="ARBA00022759"/>
    </source>
</evidence>
<dbReference type="InterPro" id="IPR012337">
    <property type="entry name" value="RNaseH-like_sf"/>
</dbReference>
<evidence type="ECO:0000256" key="12">
    <source>
        <dbReference type="ARBA" id="ARBA00022801"/>
    </source>
</evidence>
<evidence type="ECO:0000256" key="16">
    <source>
        <dbReference type="RuleBase" id="RU003515"/>
    </source>
</evidence>
<comment type="catalytic activity">
    <reaction evidence="1 14 15 16">
        <text>Endonucleolytic cleavage to 5'-phosphomonoester.</text>
        <dbReference type="EC" id="3.1.26.4"/>
    </reaction>
</comment>
<dbReference type="HAMAP" id="MF_00052_B">
    <property type="entry name" value="RNase_HII_B"/>
    <property type="match status" value="1"/>
</dbReference>
<evidence type="ECO:0000256" key="6">
    <source>
        <dbReference type="ARBA" id="ARBA00012180"/>
    </source>
</evidence>
<dbReference type="GO" id="GO:0005737">
    <property type="term" value="C:cytoplasm"/>
    <property type="evidence" value="ECO:0007669"/>
    <property type="project" value="UniProtKB-SubCell"/>
</dbReference>
<evidence type="ECO:0000259" key="17">
    <source>
        <dbReference type="PROSITE" id="PS51975"/>
    </source>
</evidence>
<dbReference type="PATRIC" id="fig|1600.4.peg.945"/>
<sequence length="256" mass="28428">MTIKDVKKLLDGGNVSKEELATLAKDSRSGIKKLLVSYQKKQEKLAKKRAAFLERFKYERNFWAKGQTVAGIDEVGRGPLSGPVVTAAVIVDDDFDLFDVNDSKQISPKKRLELYPKILQEAVSVGVGVKSAQVIDQINIYEADRQAMAQAVNALDRKPDVLLVDAMNVPVKIPQIRLIKGDAKSNSIAAASIVAKVFRDKLMDDYDKIYPQYNFSHNAGYGTSAHLAALKKYGPTPIHRKTFAPVSDFFTEKQKK</sequence>
<evidence type="ECO:0000313" key="19">
    <source>
        <dbReference type="Proteomes" id="UP000035709"/>
    </source>
</evidence>
<feature type="binding site" evidence="14 15">
    <location>
        <position position="73"/>
    </location>
    <ligand>
        <name>a divalent metal cation</name>
        <dbReference type="ChEBI" id="CHEBI:60240"/>
    </ligand>
</feature>
<comment type="similarity">
    <text evidence="5 14 16">Belongs to the RNase HII family.</text>
</comment>
<keyword evidence="8 14" id="KW-0963">Cytoplasm</keyword>
<evidence type="ECO:0000256" key="9">
    <source>
        <dbReference type="ARBA" id="ARBA00022722"/>
    </source>
</evidence>
<dbReference type="GO" id="GO:0006298">
    <property type="term" value="P:mismatch repair"/>
    <property type="evidence" value="ECO:0007669"/>
    <property type="project" value="TreeGrafter"/>
</dbReference>
<keyword evidence="11 14" id="KW-0255">Endonuclease</keyword>
<keyword evidence="12 14" id="KW-0378">Hydrolase</keyword>
<evidence type="ECO:0000256" key="15">
    <source>
        <dbReference type="PROSITE-ProRule" id="PRU01319"/>
    </source>
</evidence>
<dbReference type="GO" id="GO:0003723">
    <property type="term" value="F:RNA binding"/>
    <property type="evidence" value="ECO:0007669"/>
    <property type="project" value="UniProtKB-UniRule"/>
</dbReference>
<dbReference type="OrthoDB" id="9803420at2"/>
<evidence type="ECO:0000256" key="8">
    <source>
        <dbReference type="ARBA" id="ARBA00022490"/>
    </source>
</evidence>
<dbReference type="SUPFAM" id="SSF53098">
    <property type="entry name" value="Ribonuclease H-like"/>
    <property type="match status" value="1"/>
</dbReference>
<dbReference type="PANTHER" id="PTHR10954">
    <property type="entry name" value="RIBONUCLEASE H2 SUBUNIT A"/>
    <property type="match status" value="1"/>
</dbReference>
<dbReference type="FunFam" id="3.30.420.10:FF:000006">
    <property type="entry name" value="Ribonuclease HII"/>
    <property type="match status" value="1"/>
</dbReference>
<dbReference type="Proteomes" id="UP000035709">
    <property type="component" value="Chromosome"/>
</dbReference>
<dbReference type="InterPro" id="IPR001352">
    <property type="entry name" value="RNase_HII/HIII"/>
</dbReference>
<comment type="cofactor">
    <cofactor evidence="2">
        <name>Mg(2+)</name>
        <dbReference type="ChEBI" id="CHEBI:18420"/>
    </cofactor>
</comment>
<gene>
    <name evidence="14" type="primary">rnhB</name>
    <name evidence="18" type="ORF">LBAT_0922</name>
</gene>
<evidence type="ECO:0000256" key="7">
    <source>
        <dbReference type="ARBA" id="ARBA00019179"/>
    </source>
</evidence>
<dbReference type="AlphaFoldDB" id="A0A0D6A3J9"/>
<name>A0A0D6A3J9_9LACO</name>
<feature type="domain" description="RNase H type-2" evidence="17">
    <location>
        <begin position="67"/>
        <end position="255"/>
    </location>
</feature>